<comment type="caution">
    <text evidence="1">The sequence shown here is derived from an EMBL/GenBank/DDBJ whole genome shotgun (WGS) entry which is preliminary data.</text>
</comment>
<organism evidence="1 2">
    <name type="scientific">Rhypophila decipiens</name>
    <dbReference type="NCBI Taxonomy" id="261697"/>
    <lineage>
        <taxon>Eukaryota</taxon>
        <taxon>Fungi</taxon>
        <taxon>Dikarya</taxon>
        <taxon>Ascomycota</taxon>
        <taxon>Pezizomycotina</taxon>
        <taxon>Sordariomycetes</taxon>
        <taxon>Sordariomycetidae</taxon>
        <taxon>Sordariales</taxon>
        <taxon>Naviculisporaceae</taxon>
        <taxon>Rhypophila</taxon>
    </lineage>
</organism>
<proteinExistence type="predicted"/>
<accession>A0AAN6XSC3</accession>
<reference evidence="1" key="1">
    <citation type="journal article" date="2023" name="Mol. Phylogenet. Evol.">
        <title>Genome-scale phylogeny and comparative genomics of the fungal order Sordariales.</title>
        <authorList>
            <person name="Hensen N."/>
            <person name="Bonometti L."/>
            <person name="Westerberg I."/>
            <person name="Brannstrom I.O."/>
            <person name="Guillou S."/>
            <person name="Cros-Aarteil S."/>
            <person name="Calhoun S."/>
            <person name="Haridas S."/>
            <person name="Kuo A."/>
            <person name="Mondo S."/>
            <person name="Pangilinan J."/>
            <person name="Riley R."/>
            <person name="LaButti K."/>
            <person name="Andreopoulos B."/>
            <person name="Lipzen A."/>
            <person name="Chen C."/>
            <person name="Yan M."/>
            <person name="Daum C."/>
            <person name="Ng V."/>
            <person name="Clum A."/>
            <person name="Steindorff A."/>
            <person name="Ohm R.A."/>
            <person name="Martin F."/>
            <person name="Silar P."/>
            <person name="Natvig D.O."/>
            <person name="Lalanne C."/>
            <person name="Gautier V."/>
            <person name="Ament-Velasquez S.L."/>
            <person name="Kruys A."/>
            <person name="Hutchinson M.I."/>
            <person name="Powell A.J."/>
            <person name="Barry K."/>
            <person name="Miller A.N."/>
            <person name="Grigoriev I.V."/>
            <person name="Debuchy R."/>
            <person name="Gladieux P."/>
            <person name="Hiltunen Thoren M."/>
            <person name="Johannesson H."/>
        </authorList>
    </citation>
    <scope>NUCLEOTIDE SEQUENCE</scope>
    <source>
        <strain evidence="1">PSN293</strain>
    </source>
</reference>
<evidence type="ECO:0000313" key="2">
    <source>
        <dbReference type="Proteomes" id="UP001301769"/>
    </source>
</evidence>
<name>A0AAN6XSC3_9PEZI</name>
<sequence length="374" mass="43996">QEGALQEIPNLSQEDDEVPQTFDELRQYFHDQAERTRQEMNLTTEELERLVAAWRLEDPEEYGLKPGTPDWYRMIAADGVVDFSTLRQEGNLEQLNEDTTEGQQEDEDGRYFVLLDKRCPELWIRAVEIQDAQDLQDINRRYVDGDAPQVDPAHPEHRHIAWFDCVRGDCRNLRHTAYKLLHGAVPFYPVTPITEVHEWGDQEDWDITVEPDPATFLTTINLRIKPTTPNECYDPERALEDCNEDDCRLQLKQKIQAWNVQMEARVQQETRRLREEEEEMRQRRAWRTLGLPHRVVGAYGTLKEMKEKSYRRRISFEAVRQQAEQDRSTMRPEATAPRFESDAIAMQKAYLQRQKEWEQRWSGNDLGGAGDASY</sequence>
<keyword evidence="2" id="KW-1185">Reference proteome</keyword>
<dbReference type="AlphaFoldDB" id="A0AAN6XSC3"/>
<protein>
    <submittedName>
        <fullName evidence="1">Uncharacterized protein</fullName>
    </submittedName>
</protein>
<dbReference type="EMBL" id="MU858752">
    <property type="protein sequence ID" value="KAK4205844.1"/>
    <property type="molecule type" value="Genomic_DNA"/>
</dbReference>
<dbReference type="Proteomes" id="UP001301769">
    <property type="component" value="Unassembled WGS sequence"/>
</dbReference>
<gene>
    <name evidence="1" type="ORF">QBC37DRAFT_180937</name>
</gene>
<feature type="non-terminal residue" evidence="1">
    <location>
        <position position="1"/>
    </location>
</feature>
<reference evidence="1" key="2">
    <citation type="submission" date="2023-05" db="EMBL/GenBank/DDBJ databases">
        <authorList>
            <consortium name="Lawrence Berkeley National Laboratory"/>
            <person name="Steindorff A."/>
            <person name="Hensen N."/>
            <person name="Bonometti L."/>
            <person name="Westerberg I."/>
            <person name="Brannstrom I.O."/>
            <person name="Guillou S."/>
            <person name="Cros-Aarteil S."/>
            <person name="Calhoun S."/>
            <person name="Haridas S."/>
            <person name="Kuo A."/>
            <person name="Mondo S."/>
            <person name="Pangilinan J."/>
            <person name="Riley R."/>
            <person name="Labutti K."/>
            <person name="Andreopoulos B."/>
            <person name="Lipzen A."/>
            <person name="Chen C."/>
            <person name="Yanf M."/>
            <person name="Daum C."/>
            <person name="Ng V."/>
            <person name="Clum A."/>
            <person name="Ohm R."/>
            <person name="Martin F."/>
            <person name="Silar P."/>
            <person name="Natvig D."/>
            <person name="Lalanne C."/>
            <person name="Gautier V."/>
            <person name="Ament-Velasquez S.L."/>
            <person name="Kruys A."/>
            <person name="Hutchinson M.I."/>
            <person name="Powell A.J."/>
            <person name="Barry K."/>
            <person name="Miller A.N."/>
            <person name="Grigoriev I.V."/>
            <person name="Debuchy R."/>
            <person name="Gladieux P."/>
            <person name="Thoren M.H."/>
            <person name="Johannesson H."/>
        </authorList>
    </citation>
    <scope>NUCLEOTIDE SEQUENCE</scope>
    <source>
        <strain evidence="1">PSN293</strain>
    </source>
</reference>
<evidence type="ECO:0000313" key="1">
    <source>
        <dbReference type="EMBL" id="KAK4205844.1"/>
    </source>
</evidence>